<dbReference type="Gene3D" id="3.40.50.150">
    <property type="entry name" value="Vaccinia Virus protein VP39"/>
    <property type="match status" value="1"/>
</dbReference>
<reference evidence="2 3" key="1">
    <citation type="submission" date="2020-08" db="EMBL/GenBank/DDBJ databases">
        <title>Whole genome shotgun sequence of Actinocatenispora thailandica NBRC 105041.</title>
        <authorList>
            <person name="Komaki H."/>
            <person name="Tamura T."/>
        </authorList>
    </citation>
    <scope>NUCLEOTIDE SEQUENCE [LARGE SCALE GENOMIC DNA]</scope>
    <source>
        <strain evidence="2 3">NBRC 105041</strain>
    </source>
</reference>
<dbReference type="EMBL" id="AP023355">
    <property type="protein sequence ID" value="BCJ36420.1"/>
    <property type="molecule type" value="Genomic_DNA"/>
</dbReference>
<protein>
    <recommendedName>
        <fullName evidence="4">DUF3419 domain-containing protein</fullName>
    </recommendedName>
</protein>
<feature type="compositionally biased region" description="Low complexity" evidence="1">
    <location>
        <begin position="204"/>
        <end position="232"/>
    </location>
</feature>
<name>A0A7R7DR82_9ACTN</name>
<evidence type="ECO:0008006" key="4">
    <source>
        <dbReference type="Google" id="ProtNLM"/>
    </source>
</evidence>
<accession>A0A7R7DR82</accession>
<proteinExistence type="predicted"/>
<dbReference type="RefSeq" id="WP_203962796.1">
    <property type="nucleotide sequence ID" value="NZ_AP023355.1"/>
</dbReference>
<keyword evidence="3" id="KW-1185">Reference proteome</keyword>
<dbReference type="Pfam" id="PF11899">
    <property type="entry name" value="DUF3419"/>
    <property type="match status" value="1"/>
</dbReference>
<evidence type="ECO:0000313" key="3">
    <source>
        <dbReference type="Proteomes" id="UP000611640"/>
    </source>
</evidence>
<dbReference type="KEGG" id="atl:Athai_39230"/>
<dbReference type="InterPro" id="IPR029063">
    <property type="entry name" value="SAM-dependent_MTases_sf"/>
</dbReference>
<sequence length="330" mass="35084">MTGGTGWRAGRLTPGRGARLVFGQMYEDPQVELAEFPPGSRVLAIASAGDTAAALAAAGHRVTALDLNPVQLRYAASRLAGAPIRPGQAERMLAAGRAALRAVAPDWRPGRLAPFLRLTDPADQMAWWDERLDRGALRTLLRPLRYAGLAVRPELAAAVPNRFDRVLRDRLRDGLSRHPNATNPFLRRLVLGAGSVGPGAPGCRRTAAPGGSARPGRADPAGPRPARSDAGPTPARGSVRFVLADVVEHLGTGHPGRYDAVTLSNVTDGTTVHFRRTLVTVLRHGLRPGGPIVLRGFGSTAPLDADLGWQDRTDRDRCPLWGTVSVGAVR</sequence>
<evidence type="ECO:0000256" key="1">
    <source>
        <dbReference type="SAM" id="MobiDB-lite"/>
    </source>
</evidence>
<gene>
    <name evidence="2" type="ORF">Athai_39230</name>
</gene>
<organism evidence="2 3">
    <name type="scientific">Actinocatenispora thailandica</name>
    <dbReference type="NCBI Taxonomy" id="227318"/>
    <lineage>
        <taxon>Bacteria</taxon>
        <taxon>Bacillati</taxon>
        <taxon>Actinomycetota</taxon>
        <taxon>Actinomycetes</taxon>
        <taxon>Micromonosporales</taxon>
        <taxon>Micromonosporaceae</taxon>
        <taxon>Actinocatenispora</taxon>
    </lineage>
</organism>
<feature type="region of interest" description="Disordered" evidence="1">
    <location>
        <begin position="198"/>
        <end position="236"/>
    </location>
</feature>
<dbReference type="SUPFAM" id="SSF53335">
    <property type="entry name" value="S-adenosyl-L-methionine-dependent methyltransferases"/>
    <property type="match status" value="1"/>
</dbReference>
<dbReference type="AlphaFoldDB" id="A0A7R7DR82"/>
<dbReference type="Proteomes" id="UP000611640">
    <property type="component" value="Chromosome"/>
</dbReference>
<dbReference type="InterPro" id="IPR021829">
    <property type="entry name" value="DUF3419"/>
</dbReference>
<evidence type="ECO:0000313" key="2">
    <source>
        <dbReference type="EMBL" id="BCJ36420.1"/>
    </source>
</evidence>